<dbReference type="GO" id="GO:0052636">
    <property type="term" value="F:arabinosyltransferase activity"/>
    <property type="evidence" value="ECO:0007669"/>
    <property type="project" value="InterPro"/>
</dbReference>
<organism evidence="14 15">
    <name type="scientific">Mycolicibacterium chlorophenolicum</name>
    <dbReference type="NCBI Taxonomy" id="37916"/>
    <lineage>
        <taxon>Bacteria</taxon>
        <taxon>Bacillati</taxon>
        <taxon>Actinomycetota</taxon>
        <taxon>Actinomycetes</taxon>
        <taxon>Mycobacteriales</taxon>
        <taxon>Mycobacteriaceae</taxon>
        <taxon>Mycolicibacterium</taxon>
    </lineage>
</organism>
<evidence type="ECO:0000259" key="13">
    <source>
        <dbReference type="Pfam" id="PF14896"/>
    </source>
</evidence>
<keyword evidence="7 11" id="KW-0812">Transmembrane</keyword>
<keyword evidence="6 14" id="KW-0808">Transferase</keyword>
<feature type="transmembrane region" description="Helical" evidence="11">
    <location>
        <begin position="511"/>
        <end position="528"/>
    </location>
</feature>
<comment type="function">
    <text evidence="1">Arabinosyl transferase responsible for the polymerization of arabinose into the arabinan of arabinogalactan.</text>
</comment>
<keyword evidence="9 11" id="KW-0472">Membrane</keyword>
<dbReference type="GO" id="GO:0071766">
    <property type="term" value="P:Actinobacterium-type cell wall biogenesis"/>
    <property type="evidence" value="ECO:0007669"/>
    <property type="project" value="InterPro"/>
</dbReference>
<feature type="transmembrane region" description="Helical" evidence="11">
    <location>
        <begin position="225"/>
        <end position="247"/>
    </location>
</feature>
<evidence type="ECO:0000256" key="7">
    <source>
        <dbReference type="ARBA" id="ARBA00022692"/>
    </source>
</evidence>
<dbReference type="Gene3D" id="2.60.120.610">
    <property type="entry name" value="arabinofuranosyltransferase like domain"/>
    <property type="match status" value="1"/>
</dbReference>
<dbReference type="Pfam" id="PF04602">
    <property type="entry name" value="Arabinose_trans"/>
    <property type="match status" value="1"/>
</dbReference>
<evidence type="ECO:0000256" key="2">
    <source>
        <dbReference type="ARBA" id="ARBA00004651"/>
    </source>
</evidence>
<evidence type="ECO:0000256" key="10">
    <source>
        <dbReference type="ARBA" id="ARBA00023316"/>
    </source>
</evidence>
<dbReference type="AlphaFoldDB" id="A0A0J6W0N9"/>
<protein>
    <submittedName>
        <fullName evidence="14">Putative arabinosyltransferase B</fullName>
        <ecNumber evidence="14">2.4.2.-</ecNumber>
    </submittedName>
</protein>
<dbReference type="InterPro" id="IPR027451">
    <property type="entry name" value="EmbABC_dom1"/>
</dbReference>
<dbReference type="InterPro" id="IPR042486">
    <property type="entry name" value="Arabino_trans_C_2"/>
</dbReference>
<dbReference type="InterPro" id="IPR032731">
    <property type="entry name" value="Arabino_trans_C"/>
</dbReference>
<keyword evidence="8 11" id="KW-1133">Transmembrane helix</keyword>
<feature type="transmembrane region" description="Helical" evidence="11">
    <location>
        <begin position="193"/>
        <end position="213"/>
    </location>
</feature>
<dbReference type="EC" id="2.4.2.-" evidence="14"/>
<keyword evidence="15" id="KW-1185">Reference proteome</keyword>
<evidence type="ECO:0000256" key="4">
    <source>
        <dbReference type="ARBA" id="ARBA00022475"/>
    </source>
</evidence>
<dbReference type="Proteomes" id="UP000036513">
    <property type="component" value="Unassembled WGS sequence"/>
</dbReference>
<evidence type="ECO:0000313" key="14">
    <source>
        <dbReference type="EMBL" id="KMO76895.1"/>
    </source>
</evidence>
<feature type="transmembrane region" description="Helical" evidence="11">
    <location>
        <begin position="415"/>
        <end position="437"/>
    </location>
</feature>
<feature type="transmembrane region" description="Helical" evidence="11">
    <location>
        <begin position="534"/>
        <end position="554"/>
    </location>
</feature>
<evidence type="ECO:0000256" key="8">
    <source>
        <dbReference type="ARBA" id="ARBA00022989"/>
    </source>
</evidence>
<keyword evidence="4" id="KW-1003">Cell membrane</keyword>
<evidence type="ECO:0000256" key="1">
    <source>
        <dbReference type="ARBA" id="ARBA00003001"/>
    </source>
</evidence>
<evidence type="ECO:0000256" key="11">
    <source>
        <dbReference type="SAM" id="Phobius"/>
    </source>
</evidence>
<feature type="transmembrane region" description="Helical" evidence="11">
    <location>
        <begin position="566"/>
        <end position="586"/>
    </location>
</feature>
<evidence type="ECO:0000259" key="12">
    <source>
        <dbReference type="Pfam" id="PF04602"/>
    </source>
</evidence>
<name>A0A0J6W0N9_9MYCO</name>
<dbReference type="GO" id="GO:0005886">
    <property type="term" value="C:plasma membrane"/>
    <property type="evidence" value="ECO:0007669"/>
    <property type="project" value="UniProtKB-SubCell"/>
</dbReference>
<feature type="domain" description="Arabinofuranosyltransferase central" evidence="12">
    <location>
        <begin position="187"/>
        <end position="625"/>
    </location>
</feature>
<dbReference type="EMBL" id="JYNL01000023">
    <property type="protein sequence ID" value="KMO76895.1"/>
    <property type="molecule type" value="Genomic_DNA"/>
</dbReference>
<evidence type="ECO:0000256" key="9">
    <source>
        <dbReference type="ARBA" id="ARBA00023136"/>
    </source>
</evidence>
<comment type="caution">
    <text evidence="14">The sequence shown here is derived from an EMBL/GenBank/DDBJ whole genome shotgun (WGS) entry which is preliminary data.</text>
</comment>
<dbReference type="STRING" id="37916.MCHLDSM_03044"/>
<dbReference type="GO" id="GO:0071555">
    <property type="term" value="P:cell wall organization"/>
    <property type="evidence" value="ECO:0007669"/>
    <property type="project" value="UniProtKB-KW"/>
</dbReference>
<dbReference type="Pfam" id="PF14896">
    <property type="entry name" value="Arabino_trans_C"/>
    <property type="match status" value="1"/>
</dbReference>
<proteinExistence type="inferred from homology"/>
<feature type="transmembrane region" description="Helical" evidence="11">
    <location>
        <begin position="640"/>
        <end position="662"/>
    </location>
</feature>
<accession>A0A0J6W0N9</accession>
<evidence type="ECO:0000313" key="15">
    <source>
        <dbReference type="Proteomes" id="UP000036513"/>
    </source>
</evidence>
<sequence precursor="true">MQADRNAMRPHMSRPRTWFALLVGLAGVASALALPFAPVVAETSTLTWPASGRPPVSSTVLTVPYRPQELTVALPCPVLRPAADRPTAVTVLSTGDGGLTVTGGPAGVLLRAGDRTEELPVPAAPADCRISIEAGPSGIAVLQADGRVTYLADQQVPEMFELRTDLDPARALGLSVTALIGGPFGTTPTTAKAVLVAVQLLCAATALALLLSGRVRRPRLRWTRLWWIDAAVITILCGWAVIGPLAVDDGWATTIARTVAATGDPGNYYRWWNAAEVPFALSQELLAPLTRISLAPLWLRVPSTLLAVATWFTLSRGVLGAALPRHAGRVRLLAALCLLVTWLPFNLGTRPESYVALGVTAALALAWRTRGPAGLGLLALVVALTVPISPTGLLVAAPILVFADRLRAAARAPSRLHMLATLALVGSIGAVALSVIFADQTWDALVTATEWHNTFGPSLPWNEEPTRYRYLLQADQQGSMAKRLPILVAIALLPIAGATALLRRDRTGASALRLAAVVVVMLALFATGPSKWSYHFGAGAGVFAAFLTVTTVLLTQRVRAAGRVQAAVGVVGSGLLAAAAALAFAGPDAWWLPVLYDVPWASSSIRPAGVPLDNPLLWAALHAAGAVALAVVARTRLPALLAAGPAVLTLVTFGTVVVLLLGSFTAAPLRRSAGSLAMVNLHRLASTRVCGLADDIELLPDGEVLAPTESTDESTGFAAGAGYFPGAAPPDPPGTGTSASLWGSWTPDPSSTGTITTEWFTLPSLAPNSGVALSVSGRTSDGNALSLEFGRTDGNTVAVLGSSTPVDRPAADEVPTQPLWRSIGVDAADVPAGADRVRVRAVDGRTDEQGWLAFTGPRLRSTIPLTAFLAANGPVLISWPQSFLFPCVHDIAAVTGGLAQTPRTVIESPRPWFTEDRDPAVGGTFAGLTGSAVLNEIPSRIIGHPDLDWGTVRVVDTRFERDSYARSTTRATVWGIGATARRRRRDGQRRAAPRHGSRTRRWRIRRWRWRRHAPPW</sequence>
<evidence type="ECO:0000256" key="6">
    <source>
        <dbReference type="ARBA" id="ARBA00022679"/>
    </source>
</evidence>
<gene>
    <name evidence="14" type="primary">embB_1</name>
    <name evidence="14" type="ORF">MCHLDSM_03044</name>
</gene>
<comment type="subcellular location">
    <subcellularLocation>
        <location evidence="2">Cell membrane</location>
        <topology evidence="2">Multi-pass membrane protein</topology>
    </subcellularLocation>
</comment>
<keyword evidence="5 14" id="KW-0328">Glycosyltransferase</keyword>
<feature type="transmembrane region" description="Helical" evidence="11">
    <location>
        <begin position="616"/>
        <end position="633"/>
    </location>
</feature>
<evidence type="ECO:0000256" key="5">
    <source>
        <dbReference type="ARBA" id="ARBA00022676"/>
    </source>
</evidence>
<feature type="transmembrane region" description="Helical" evidence="11">
    <location>
        <begin position="297"/>
        <end position="318"/>
    </location>
</feature>
<dbReference type="PATRIC" id="fig|37916.4.peg.2971"/>
<evidence type="ECO:0000256" key="3">
    <source>
        <dbReference type="ARBA" id="ARBA00008195"/>
    </source>
</evidence>
<comment type="similarity">
    <text evidence="3">Belongs to the emb family.</text>
</comment>
<feature type="domain" description="Arabinosyltransferase C-terminal" evidence="13">
    <location>
        <begin position="742"/>
        <end position="976"/>
    </location>
</feature>
<feature type="transmembrane region" description="Helical" evidence="11">
    <location>
        <begin position="377"/>
        <end position="403"/>
    </location>
</feature>
<dbReference type="Gene3D" id="2.60.120.940">
    <property type="entry name" value="EmbC, C-terminal domain, subdomain 2"/>
    <property type="match status" value="1"/>
</dbReference>
<dbReference type="InterPro" id="IPR007680">
    <property type="entry name" value="Arabino_trans_central"/>
</dbReference>
<feature type="transmembrane region" description="Helical" evidence="11">
    <location>
        <begin position="330"/>
        <end position="347"/>
    </location>
</feature>
<reference evidence="14 15" key="1">
    <citation type="journal article" date="2015" name="Genome Biol. Evol.">
        <title>Characterization of Three Mycobacterium spp. with Potential Use in Bioremediation by Genome Sequencing and Comparative Genomics.</title>
        <authorList>
            <person name="Das S."/>
            <person name="Pettersson B.M."/>
            <person name="Behra P.R."/>
            <person name="Ramesh M."/>
            <person name="Dasgupta S."/>
            <person name="Bhattacharya A."/>
            <person name="Kirsebom L.A."/>
        </authorList>
    </citation>
    <scope>NUCLEOTIDE SEQUENCE [LARGE SCALE GENOMIC DNA]</scope>
    <source>
        <strain evidence="14 15">DSM 43826</strain>
    </source>
</reference>
<keyword evidence="10" id="KW-0961">Cell wall biogenesis/degradation</keyword>
<feature type="transmembrane region" description="Helical" evidence="11">
    <location>
        <begin position="484"/>
        <end position="502"/>
    </location>
</feature>
<dbReference type="SMR" id="A0A0J6W0N9"/>